<keyword evidence="5" id="KW-0378">Hydrolase</keyword>
<dbReference type="OrthoDB" id="9795622at2"/>
<dbReference type="EC" id="3.1.4.46" evidence="2"/>
<name>A0A1H8GUI8_9SPHN</name>
<dbReference type="GO" id="GO:0006629">
    <property type="term" value="P:lipid metabolic process"/>
    <property type="evidence" value="ECO:0007669"/>
    <property type="project" value="InterPro"/>
</dbReference>
<gene>
    <name evidence="8" type="ORF">SAMN05192583_2901</name>
</gene>
<evidence type="ECO:0000256" key="3">
    <source>
        <dbReference type="ARBA" id="ARBA00022729"/>
    </source>
</evidence>
<dbReference type="PANTHER" id="PTHR43620">
    <property type="entry name" value="GLYCEROPHOSPHORYL DIESTER PHOSPHODIESTERASE"/>
    <property type="match status" value="1"/>
</dbReference>
<dbReference type="EMBL" id="FOCF01000007">
    <property type="protein sequence ID" value="SEN47673.1"/>
    <property type="molecule type" value="Genomic_DNA"/>
</dbReference>
<dbReference type="InterPro" id="IPR017946">
    <property type="entry name" value="PLC-like_Pdiesterase_TIM-brl"/>
</dbReference>
<dbReference type="GO" id="GO:0008889">
    <property type="term" value="F:glycerophosphodiester phosphodiesterase activity"/>
    <property type="evidence" value="ECO:0007669"/>
    <property type="project" value="UniProtKB-EC"/>
</dbReference>
<comment type="catalytic activity">
    <reaction evidence="6">
        <text>a sn-glycero-3-phosphodiester + H2O = an alcohol + sn-glycerol 3-phosphate + H(+)</text>
        <dbReference type="Rhea" id="RHEA:12969"/>
        <dbReference type="ChEBI" id="CHEBI:15377"/>
        <dbReference type="ChEBI" id="CHEBI:15378"/>
        <dbReference type="ChEBI" id="CHEBI:30879"/>
        <dbReference type="ChEBI" id="CHEBI:57597"/>
        <dbReference type="ChEBI" id="CHEBI:83408"/>
        <dbReference type="EC" id="3.1.4.46"/>
    </reaction>
</comment>
<evidence type="ECO:0000313" key="9">
    <source>
        <dbReference type="Proteomes" id="UP000199206"/>
    </source>
</evidence>
<dbReference type="AlphaFoldDB" id="A0A1H8GUI8"/>
<dbReference type="SUPFAM" id="SSF51695">
    <property type="entry name" value="PLC-like phosphodiesterases"/>
    <property type="match status" value="1"/>
</dbReference>
<protein>
    <recommendedName>
        <fullName evidence="2">glycerophosphodiester phosphodiesterase</fullName>
        <ecNumber evidence="2">3.1.4.46</ecNumber>
    </recommendedName>
</protein>
<evidence type="ECO:0000256" key="4">
    <source>
        <dbReference type="ARBA" id="ARBA00022798"/>
    </source>
</evidence>
<accession>A0A1H8GUI8</accession>
<keyword evidence="9" id="KW-1185">Reference proteome</keyword>
<evidence type="ECO:0000259" key="7">
    <source>
        <dbReference type="PROSITE" id="PS51704"/>
    </source>
</evidence>
<organism evidence="8 9">
    <name type="scientific">Sphingomonas gellani</name>
    <dbReference type="NCBI Taxonomy" id="1166340"/>
    <lineage>
        <taxon>Bacteria</taxon>
        <taxon>Pseudomonadati</taxon>
        <taxon>Pseudomonadota</taxon>
        <taxon>Alphaproteobacteria</taxon>
        <taxon>Sphingomonadales</taxon>
        <taxon>Sphingomonadaceae</taxon>
        <taxon>Sphingomonas</taxon>
    </lineage>
</organism>
<dbReference type="PANTHER" id="PTHR43620:SF7">
    <property type="entry name" value="GLYCEROPHOSPHODIESTER PHOSPHODIESTERASE GDPD5-RELATED"/>
    <property type="match status" value="1"/>
</dbReference>
<dbReference type="Pfam" id="PF03009">
    <property type="entry name" value="GDPD"/>
    <property type="match status" value="1"/>
</dbReference>
<proteinExistence type="inferred from homology"/>
<dbReference type="GO" id="GO:0042597">
    <property type="term" value="C:periplasmic space"/>
    <property type="evidence" value="ECO:0007669"/>
    <property type="project" value="TreeGrafter"/>
</dbReference>
<dbReference type="STRING" id="1166340.SAMN05192583_2901"/>
<dbReference type="Gene3D" id="3.20.20.190">
    <property type="entry name" value="Phosphatidylinositol (PI) phosphodiesterase"/>
    <property type="match status" value="1"/>
</dbReference>
<evidence type="ECO:0000256" key="1">
    <source>
        <dbReference type="ARBA" id="ARBA00007277"/>
    </source>
</evidence>
<evidence type="ECO:0000256" key="2">
    <source>
        <dbReference type="ARBA" id="ARBA00012247"/>
    </source>
</evidence>
<evidence type="ECO:0000256" key="6">
    <source>
        <dbReference type="ARBA" id="ARBA00047512"/>
    </source>
</evidence>
<sequence>MAAPAAPCFTRRGAIATIGAVALAPRVLGSERRVEVFGHRGASALRPEHTLASYEKAIADGADFIEPDLVVSKDGVLIVRHEPNIAETTDVARHPEFAGRRTEKVIDGSKQVGWFVEDFTLAELKTLRAIERLPQLRPQNAAMDGRYGLVTWQEMIDFTAAASRARPIGLVPELKHSTYLRSIGLPLEERFLATLDHGFVRRCPLVIQSFEIANLKYLRAKLGRPTNLRLMQLIDPSHPPADVVKAGGSLTSAQMMEAAGLRDVARYADILAPDTRSIIPLGPDRKLLPPNPVTALAHRAGLAVMPYTFRPENYFLAADFQDGKGPAARNPVGSISEMRAYLAAGIDGFFTDDPGLGRQAVDRAAAPSVGAG</sequence>
<dbReference type="RefSeq" id="WP_093666404.1">
    <property type="nucleotide sequence ID" value="NZ_FOCF01000007.1"/>
</dbReference>
<reference evidence="9" key="1">
    <citation type="submission" date="2016-10" db="EMBL/GenBank/DDBJ databases">
        <authorList>
            <person name="Varghese N."/>
            <person name="Submissions S."/>
        </authorList>
    </citation>
    <scope>NUCLEOTIDE SEQUENCE [LARGE SCALE GENOMIC DNA]</scope>
    <source>
        <strain evidence="9">S6-262</strain>
    </source>
</reference>
<dbReference type="Proteomes" id="UP000199206">
    <property type="component" value="Unassembled WGS sequence"/>
</dbReference>
<dbReference type="PROSITE" id="PS51704">
    <property type="entry name" value="GP_PDE"/>
    <property type="match status" value="1"/>
</dbReference>
<keyword evidence="3" id="KW-0732">Signal</keyword>
<evidence type="ECO:0000256" key="5">
    <source>
        <dbReference type="ARBA" id="ARBA00022801"/>
    </source>
</evidence>
<feature type="domain" description="GP-PDE" evidence="7">
    <location>
        <begin position="34"/>
        <end position="361"/>
    </location>
</feature>
<evidence type="ECO:0000313" key="8">
    <source>
        <dbReference type="EMBL" id="SEN47673.1"/>
    </source>
</evidence>
<dbReference type="InterPro" id="IPR030395">
    <property type="entry name" value="GP_PDE_dom"/>
</dbReference>
<comment type="similarity">
    <text evidence="1">Belongs to the glycerophosphoryl diester phosphodiesterase family.</text>
</comment>
<keyword evidence="4" id="KW-0319">Glycerol metabolism</keyword>
<dbReference type="GO" id="GO:0006071">
    <property type="term" value="P:glycerol metabolic process"/>
    <property type="evidence" value="ECO:0007669"/>
    <property type="project" value="UniProtKB-KW"/>
</dbReference>